<keyword evidence="3" id="KW-1185">Reference proteome</keyword>
<comment type="caution">
    <text evidence="2">The sequence shown here is derived from an EMBL/GenBank/DDBJ whole genome shotgun (WGS) entry which is preliminary data.</text>
</comment>
<accession>A0A482XCT5</accession>
<reference evidence="2 3" key="1">
    <citation type="journal article" date="2017" name="Gigascience">
        <title>Genome sequence of the small brown planthopper, Laodelphax striatellus.</title>
        <authorList>
            <person name="Zhu J."/>
            <person name="Jiang F."/>
            <person name="Wang X."/>
            <person name="Yang P."/>
            <person name="Bao Y."/>
            <person name="Zhao W."/>
            <person name="Wang W."/>
            <person name="Lu H."/>
            <person name="Wang Q."/>
            <person name="Cui N."/>
            <person name="Li J."/>
            <person name="Chen X."/>
            <person name="Luo L."/>
            <person name="Yu J."/>
            <person name="Kang L."/>
            <person name="Cui F."/>
        </authorList>
    </citation>
    <scope>NUCLEOTIDE SEQUENCE [LARGE SCALE GENOMIC DNA]</scope>
    <source>
        <strain evidence="2">Lst14</strain>
    </source>
</reference>
<dbReference type="SMR" id="A0A482XCT5"/>
<name>A0A482XCT5_LAOST</name>
<organism evidence="2 3">
    <name type="scientific">Laodelphax striatellus</name>
    <name type="common">Small brown planthopper</name>
    <name type="synonym">Delphax striatella</name>
    <dbReference type="NCBI Taxonomy" id="195883"/>
    <lineage>
        <taxon>Eukaryota</taxon>
        <taxon>Metazoa</taxon>
        <taxon>Ecdysozoa</taxon>
        <taxon>Arthropoda</taxon>
        <taxon>Hexapoda</taxon>
        <taxon>Insecta</taxon>
        <taxon>Pterygota</taxon>
        <taxon>Neoptera</taxon>
        <taxon>Paraneoptera</taxon>
        <taxon>Hemiptera</taxon>
        <taxon>Auchenorrhyncha</taxon>
        <taxon>Fulgoroidea</taxon>
        <taxon>Delphacidae</taxon>
        <taxon>Criomorphinae</taxon>
        <taxon>Laodelphax</taxon>
    </lineage>
</organism>
<feature type="compositionally biased region" description="Polar residues" evidence="1">
    <location>
        <begin position="92"/>
        <end position="101"/>
    </location>
</feature>
<sequence length="101" mass="11594">MLPCCPSPIILSTVVAMLPDCRPCGICCQLSCSQRFKFGRFVQRTFLIRSRQEWNSIVTRAFIEDYRESPELWNSNTNDYKDLNKRKKTPASAGSQNMGLK</sequence>
<evidence type="ECO:0000256" key="1">
    <source>
        <dbReference type="SAM" id="MobiDB-lite"/>
    </source>
</evidence>
<dbReference type="EMBL" id="QKKF02012468">
    <property type="protein sequence ID" value="RZF43664.1"/>
    <property type="molecule type" value="Genomic_DNA"/>
</dbReference>
<protein>
    <submittedName>
        <fullName evidence="2">Uncharacterized protein</fullName>
    </submittedName>
</protein>
<evidence type="ECO:0000313" key="2">
    <source>
        <dbReference type="EMBL" id="RZF43664.1"/>
    </source>
</evidence>
<evidence type="ECO:0000313" key="3">
    <source>
        <dbReference type="Proteomes" id="UP000291343"/>
    </source>
</evidence>
<dbReference type="AlphaFoldDB" id="A0A482XCT5"/>
<feature type="region of interest" description="Disordered" evidence="1">
    <location>
        <begin position="72"/>
        <end position="101"/>
    </location>
</feature>
<proteinExistence type="predicted"/>
<dbReference type="Proteomes" id="UP000291343">
    <property type="component" value="Unassembled WGS sequence"/>
</dbReference>
<gene>
    <name evidence="2" type="ORF">LSTR_LSTR014334</name>
</gene>
<dbReference type="InParanoid" id="A0A482XCT5"/>